<protein>
    <submittedName>
        <fullName evidence="1">Transcriptional regulator</fullName>
    </submittedName>
</protein>
<dbReference type="SUPFAM" id="SSF52833">
    <property type="entry name" value="Thioredoxin-like"/>
    <property type="match status" value="1"/>
</dbReference>
<reference evidence="1" key="1">
    <citation type="submission" date="2020-05" db="EMBL/GenBank/DDBJ databases">
        <title>Identification of trans-AT polyketide cluster in two marine bacteria, producers of a novel glutaramide-containing polyketide sesbanimide D and analogs.</title>
        <authorList>
            <person name="Kacar D."/>
            <person name="Rodriguez P."/>
            <person name="Canedo L."/>
            <person name="Gonzalez E."/>
            <person name="Galan B."/>
            <person name="De La Calle F."/>
            <person name="Garcia J.L."/>
        </authorList>
    </citation>
    <scope>NUCLEOTIDE SEQUENCE</scope>
    <source>
        <strain evidence="1">PHM038</strain>
    </source>
</reference>
<evidence type="ECO:0000313" key="1">
    <source>
        <dbReference type="EMBL" id="MBD1544982.1"/>
    </source>
</evidence>
<gene>
    <name evidence="1" type="ORF">HK439_01800</name>
</gene>
<dbReference type="Proteomes" id="UP000598467">
    <property type="component" value="Unassembled WGS sequence"/>
</dbReference>
<proteinExistence type="predicted"/>
<dbReference type="EMBL" id="JABFCZ010000002">
    <property type="protein sequence ID" value="MBD1544982.1"/>
    <property type="molecule type" value="Genomic_DNA"/>
</dbReference>
<dbReference type="RefSeq" id="WP_190289654.1">
    <property type="nucleotide sequence ID" value="NZ_JABFCZ010000002.1"/>
</dbReference>
<accession>A0A926P1Y8</accession>
<dbReference type="AlphaFoldDB" id="A0A926P1Y8"/>
<dbReference type="InterPro" id="IPR036249">
    <property type="entry name" value="Thioredoxin-like_sf"/>
</dbReference>
<comment type="caution">
    <text evidence="1">The sequence shown here is derived from an EMBL/GenBank/DDBJ whole genome shotgun (WGS) entry which is preliminary data.</text>
</comment>
<dbReference type="Gene3D" id="3.40.30.10">
    <property type="entry name" value="Glutaredoxin"/>
    <property type="match status" value="1"/>
</dbReference>
<sequence length="121" mass="13810">MRAFLFGALALLAGSIVPVGAWSAELIMIEEPGCPWCRAWNEQIGVAYPKTEEGRRAPLRRVDLTEPWPEDLKDIRPERVTPTFILVDAGKEIARLRGYPGENFFWPLLDEMLDKLDSRQK</sequence>
<name>A0A926P1Y8_9HYPH</name>
<evidence type="ECO:0000313" key="2">
    <source>
        <dbReference type="Proteomes" id="UP000598467"/>
    </source>
</evidence>
<organism evidence="1 2">
    <name type="scientific">Roseibium aggregatum</name>
    <dbReference type="NCBI Taxonomy" id="187304"/>
    <lineage>
        <taxon>Bacteria</taxon>
        <taxon>Pseudomonadati</taxon>
        <taxon>Pseudomonadota</taxon>
        <taxon>Alphaproteobacteria</taxon>
        <taxon>Hyphomicrobiales</taxon>
        <taxon>Stappiaceae</taxon>
        <taxon>Roseibium</taxon>
    </lineage>
</organism>